<organism evidence="2">
    <name type="scientific">Bradyrhizobium japonicum</name>
    <dbReference type="NCBI Taxonomy" id="375"/>
    <lineage>
        <taxon>Bacteria</taxon>
        <taxon>Pseudomonadati</taxon>
        <taxon>Pseudomonadota</taxon>
        <taxon>Alphaproteobacteria</taxon>
        <taxon>Hyphomicrobiales</taxon>
        <taxon>Nitrobacteraceae</taxon>
        <taxon>Bradyrhizobium</taxon>
    </lineage>
</organism>
<evidence type="ECO:0000256" key="1">
    <source>
        <dbReference type="SAM" id="MobiDB-lite"/>
    </source>
</evidence>
<dbReference type="AlphaFoldDB" id="Q9AN10"/>
<accession>Q9AN10</accession>
<dbReference type="EMBL" id="AH010242">
    <property type="protein sequence ID" value="AAG60969.1"/>
    <property type="molecule type" value="Genomic_DNA"/>
</dbReference>
<evidence type="ECO:0000313" key="2">
    <source>
        <dbReference type="EMBL" id="AAG60969.1"/>
    </source>
</evidence>
<protein>
    <submittedName>
        <fullName evidence="2">ID649</fullName>
    </submittedName>
</protein>
<gene>
    <name evidence="2" type="primary">id649</name>
</gene>
<feature type="region of interest" description="Disordered" evidence="1">
    <location>
        <begin position="43"/>
        <end position="74"/>
    </location>
</feature>
<name>Q9AN10_BRAJP</name>
<reference evidence="2" key="1">
    <citation type="journal article" date="2001" name="J. Bacteriol.">
        <title>Potential symbiosis-specific genes uncovered by sequencing a 410-kb DNA region of the Bradyrhizobium japonicum chromosome.</title>
        <authorList>
            <person name="Gottfert M."/>
            <person name="Rothlisberger S."/>
            <person name="Kundig C."/>
            <person name="Beck C."/>
            <person name="Marty R."/>
            <person name="Hennecke H."/>
        </authorList>
    </citation>
    <scope>NUCLEOTIDE SEQUENCE</scope>
    <source>
        <strain evidence="2">110spc4</strain>
    </source>
</reference>
<sequence length="74" mass="8157">MLAQEHAQMAQIGCRILDRAVGEVTRRLVSEIFNELLIGRRDPARPALPRGEQDGSGASTMMRGLRRARDAGRA</sequence>
<proteinExistence type="predicted"/>